<evidence type="ECO:0008006" key="7">
    <source>
        <dbReference type="Google" id="ProtNLM"/>
    </source>
</evidence>
<dbReference type="EMBL" id="NPCC01000009">
    <property type="protein sequence ID" value="PAE89238.1"/>
    <property type="molecule type" value="Genomic_DNA"/>
</dbReference>
<feature type="domain" description="Putative sugar diacid recognition" evidence="2">
    <location>
        <begin position="19"/>
        <end position="152"/>
    </location>
</feature>
<accession>A0A268P0L4</accession>
<dbReference type="Pfam" id="PF05651">
    <property type="entry name" value="Diacid_rec"/>
    <property type="match status" value="1"/>
</dbReference>
<evidence type="ECO:0000259" key="4">
    <source>
        <dbReference type="Pfam" id="PF17853"/>
    </source>
</evidence>
<sequence>MGMINCKDNYDKRGRRFLLTDVLAQKIIAEASQLIKEDLIIVNRDGYIIASTDPNRVGTFHEGASLCMAERRKRLITANDATHLKGVKPGLNLPIVVFQQVAGVIGITGEPEQMEPYGELLRRMTELLIQEAHMMEQMQWQTRALQGFVQEWLEAGALTEPLKRQAAAHSLDVQTEKQIVLIETGLEESIHWRGLAQWREQRKGMIAIPWERKKVLLVCSPQTETALKATVHTLAETLAIGGSWWGGAGRALPPDEIKKSYAEAQAALAAARKTNRFVFEHELKLELCVEAIPADTKARFVERVLKKVSDEQELLGTLAAFLENDQSLKRTAEALHVHINTLHYRFQKLKQHTGLDVRKSEDFVLFYLAHLFLEDSTKKADSNGDNFA</sequence>
<dbReference type="PANTHER" id="PTHR33744:SF16">
    <property type="entry name" value="CARBOHYDRATE DIACID REGULATOR"/>
    <property type="match status" value="1"/>
</dbReference>
<dbReference type="InterPro" id="IPR041522">
    <property type="entry name" value="CdaR_GGDEF"/>
</dbReference>
<dbReference type="InterPro" id="IPR025736">
    <property type="entry name" value="PucR_C-HTH_dom"/>
</dbReference>
<dbReference type="InterPro" id="IPR042070">
    <property type="entry name" value="PucR_C-HTH_sf"/>
</dbReference>
<organism evidence="5 6">
    <name type="scientific">Shouchella clausii</name>
    <name type="common">Alkalihalobacillus clausii</name>
    <dbReference type="NCBI Taxonomy" id="79880"/>
    <lineage>
        <taxon>Bacteria</taxon>
        <taxon>Bacillati</taxon>
        <taxon>Bacillota</taxon>
        <taxon>Bacilli</taxon>
        <taxon>Bacillales</taxon>
        <taxon>Bacillaceae</taxon>
        <taxon>Shouchella</taxon>
    </lineage>
</organism>
<comment type="similarity">
    <text evidence="1">Belongs to the CdaR family.</text>
</comment>
<feature type="domain" description="PucR C-terminal helix-turn-helix" evidence="3">
    <location>
        <begin position="314"/>
        <end position="369"/>
    </location>
</feature>
<evidence type="ECO:0000259" key="3">
    <source>
        <dbReference type="Pfam" id="PF13556"/>
    </source>
</evidence>
<dbReference type="Pfam" id="PF17853">
    <property type="entry name" value="GGDEF_2"/>
    <property type="match status" value="1"/>
</dbReference>
<reference evidence="5 6" key="1">
    <citation type="submission" date="2017-07" db="EMBL/GenBank/DDBJ databases">
        <title>Isolation and whole genome analysis of endospore-forming bacteria from heroin.</title>
        <authorList>
            <person name="Kalinowski J."/>
            <person name="Ahrens B."/>
            <person name="Al-Dilaimi A."/>
            <person name="Winkler A."/>
            <person name="Wibberg D."/>
            <person name="Schleenbecker U."/>
            <person name="Ruckert C."/>
            <person name="Wolfel R."/>
            <person name="Grass G."/>
        </authorList>
    </citation>
    <scope>NUCLEOTIDE SEQUENCE [LARGE SCALE GENOMIC DNA]</scope>
    <source>
        <strain evidence="5 6">7539</strain>
    </source>
</reference>
<evidence type="ECO:0000313" key="5">
    <source>
        <dbReference type="EMBL" id="PAE89238.1"/>
    </source>
</evidence>
<protein>
    <recommendedName>
        <fullName evidence="7">Carbohydrate diacid regulator</fullName>
    </recommendedName>
</protein>
<dbReference type="Pfam" id="PF13556">
    <property type="entry name" value="HTH_30"/>
    <property type="match status" value="1"/>
</dbReference>
<evidence type="ECO:0000259" key="2">
    <source>
        <dbReference type="Pfam" id="PF05651"/>
    </source>
</evidence>
<name>A0A268P0L4_SHOCL</name>
<dbReference type="Proteomes" id="UP000216207">
    <property type="component" value="Unassembled WGS sequence"/>
</dbReference>
<dbReference type="PANTHER" id="PTHR33744">
    <property type="entry name" value="CARBOHYDRATE DIACID REGULATOR"/>
    <property type="match status" value="1"/>
</dbReference>
<comment type="caution">
    <text evidence="5">The sequence shown here is derived from an EMBL/GenBank/DDBJ whole genome shotgun (WGS) entry which is preliminary data.</text>
</comment>
<proteinExistence type="inferred from homology"/>
<dbReference type="AlphaFoldDB" id="A0A268P0L4"/>
<evidence type="ECO:0000256" key="1">
    <source>
        <dbReference type="ARBA" id="ARBA00006754"/>
    </source>
</evidence>
<dbReference type="InterPro" id="IPR051448">
    <property type="entry name" value="CdaR-like_regulators"/>
</dbReference>
<dbReference type="InterPro" id="IPR008599">
    <property type="entry name" value="Diacid_rec"/>
</dbReference>
<gene>
    <name evidence="5" type="ORF">CHH72_08075</name>
</gene>
<evidence type="ECO:0000313" key="6">
    <source>
        <dbReference type="Proteomes" id="UP000216207"/>
    </source>
</evidence>
<feature type="domain" description="CdaR GGDEF-like" evidence="4">
    <location>
        <begin position="159"/>
        <end position="269"/>
    </location>
</feature>
<dbReference type="Gene3D" id="1.10.10.2840">
    <property type="entry name" value="PucR C-terminal helix-turn-helix domain"/>
    <property type="match status" value="1"/>
</dbReference>